<dbReference type="GO" id="GO:0008270">
    <property type="term" value="F:zinc ion binding"/>
    <property type="evidence" value="ECO:0007669"/>
    <property type="project" value="UniProtKB-KW"/>
</dbReference>
<sequence length="212" mass="24383">TTKLYGWNTINFVESENESALEALDRNPTEFFMHYMENFMEKKFKRSQQASEWHAVGKVITEYAEEKFAEEQKCAGFHSVSMSSPTKGYAYDMRSTIPIRRFVDISARTCECPFMRQYGIPCCHFASVLATMKQFHTIYDYFDECYLVKNYLALYDVENDLNIKLPTHTTITKDTRVLAPVPVVKPGKKRVASAGEAPSSATAKRKRSNLHK</sequence>
<dbReference type="PROSITE" id="PS50966">
    <property type="entry name" value="ZF_SWIM"/>
    <property type="match status" value="1"/>
</dbReference>
<gene>
    <name evidence="4" type="ORF">PHMEG_00041489</name>
</gene>
<feature type="compositionally biased region" description="Basic residues" evidence="2">
    <location>
        <begin position="203"/>
        <end position="212"/>
    </location>
</feature>
<feature type="domain" description="SWIM-type" evidence="3">
    <location>
        <begin position="95"/>
        <end position="133"/>
    </location>
</feature>
<accession>A0A225UBH1</accession>
<keyword evidence="1" id="KW-0479">Metal-binding</keyword>
<evidence type="ECO:0000256" key="2">
    <source>
        <dbReference type="SAM" id="MobiDB-lite"/>
    </source>
</evidence>
<evidence type="ECO:0000313" key="4">
    <source>
        <dbReference type="EMBL" id="OWY90395.1"/>
    </source>
</evidence>
<dbReference type="EMBL" id="NBNE01023056">
    <property type="protein sequence ID" value="OWY90395.1"/>
    <property type="molecule type" value="Genomic_DNA"/>
</dbReference>
<dbReference type="AlphaFoldDB" id="A0A225UBH1"/>
<proteinExistence type="predicted"/>
<reference evidence="5" key="1">
    <citation type="submission" date="2017-03" db="EMBL/GenBank/DDBJ databases">
        <title>Phytopthora megakarya and P. palmivora, two closely related causual agents of cacao black pod achieved similar genome size and gene model numbers by different mechanisms.</title>
        <authorList>
            <person name="Ali S."/>
            <person name="Shao J."/>
            <person name="Larry D.J."/>
            <person name="Kronmiller B."/>
            <person name="Shen D."/>
            <person name="Strem M.D."/>
            <person name="Melnick R.L."/>
            <person name="Guiltinan M.J."/>
            <person name="Tyler B.M."/>
            <person name="Meinhardt L.W."/>
            <person name="Bailey B.A."/>
        </authorList>
    </citation>
    <scope>NUCLEOTIDE SEQUENCE [LARGE SCALE GENOMIC DNA]</scope>
    <source>
        <strain evidence="5">zdho120</strain>
    </source>
</reference>
<comment type="caution">
    <text evidence="4">The sequence shown here is derived from an EMBL/GenBank/DDBJ whole genome shotgun (WGS) entry which is preliminary data.</text>
</comment>
<dbReference type="InterPro" id="IPR007527">
    <property type="entry name" value="Znf_SWIM"/>
</dbReference>
<feature type="region of interest" description="Disordered" evidence="2">
    <location>
        <begin position="187"/>
        <end position="212"/>
    </location>
</feature>
<evidence type="ECO:0000259" key="3">
    <source>
        <dbReference type="PROSITE" id="PS50966"/>
    </source>
</evidence>
<keyword evidence="1" id="KW-0862">Zinc</keyword>
<keyword evidence="1" id="KW-0863">Zinc-finger</keyword>
<evidence type="ECO:0000313" key="5">
    <source>
        <dbReference type="Proteomes" id="UP000198211"/>
    </source>
</evidence>
<dbReference type="Proteomes" id="UP000198211">
    <property type="component" value="Unassembled WGS sequence"/>
</dbReference>
<evidence type="ECO:0000256" key="1">
    <source>
        <dbReference type="PROSITE-ProRule" id="PRU00325"/>
    </source>
</evidence>
<protein>
    <recommendedName>
        <fullName evidence="3">SWIM-type domain-containing protein</fullName>
    </recommendedName>
</protein>
<dbReference type="Pfam" id="PF04434">
    <property type="entry name" value="SWIM"/>
    <property type="match status" value="1"/>
</dbReference>
<dbReference type="OrthoDB" id="94531at2759"/>
<keyword evidence="5" id="KW-1185">Reference proteome</keyword>
<organism evidence="4 5">
    <name type="scientific">Phytophthora megakarya</name>
    <dbReference type="NCBI Taxonomy" id="4795"/>
    <lineage>
        <taxon>Eukaryota</taxon>
        <taxon>Sar</taxon>
        <taxon>Stramenopiles</taxon>
        <taxon>Oomycota</taxon>
        <taxon>Peronosporomycetes</taxon>
        <taxon>Peronosporales</taxon>
        <taxon>Peronosporaceae</taxon>
        <taxon>Phytophthora</taxon>
    </lineage>
</organism>
<name>A0A225UBH1_9STRA</name>
<feature type="non-terminal residue" evidence="4">
    <location>
        <position position="1"/>
    </location>
</feature>